<dbReference type="Proteomes" id="UP000214720">
    <property type="component" value="Unassembled WGS sequence"/>
</dbReference>
<accession>A0A226WR67</accession>
<reference evidence="2" key="1">
    <citation type="submission" date="2017-01" db="EMBL/GenBank/DDBJ databases">
        <title>Genome Analysis of Deinococcus marmoris KOPRI26562.</title>
        <authorList>
            <person name="Kim J.H."/>
            <person name="Oh H.-M."/>
        </authorList>
    </citation>
    <scope>NUCLEOTIDE SEQUENCE [LARGE SCALE GENOMIC DNA]</scope>
    <source>
        <strain evidence="2">PAMC 26633</strain>
    </source>
</reference>
<organism evidence="1 2">
    <name type="scientific">Caballeronia sordidicola</name>
    <name type="common">Burkholderia sordidicola</name>
    <dbReference type="NCBI Taxonomy" id="196367"/>
    <lineage>
        <taxon>Bacteria</taxon>
        <taxon>Pseudomonadati</taxon>
        <taxon>Pseudomonadota</taxon>
        <taxon>Betaproteobacteria</taxon>
        <taxon>Burkholderiales</taxon>
        <taxon>Burkholderiaceae</taxon>
        <taxon>Caballeronia</taxon>
    </lineage>
</organism>
<dbReference type="AlphaFoldDB" id="A0A226WR67"/>
<sequence>MKEEKRRELWGYDVLCGTDVEPVRLTLRAPASYDPPMFVRDFVS</sequence>
<name>A0A226WR67_CABSO</name>
<evidence type="ECO:0000313" key="2">
    <source>
        <dbReference type="Proteomes" id="UP000214720"/>
    </source>
</evidence>
<dbReference type="EMBL" id="MTHB01000255">
    <property type="protein sequence ID" value="OXC73320.1"/>
    <property type="molecule type" value="Genomic_DNA"/>
</dbReference>
<gene>
    <name evidence="1" type="ORF">BSU04_37330</name>
</gene>
<comment type="caution">
    <text evidence="1">The sequence shown here is derived from an EMBL/GenBank/DDBJ whole genome shotgun (WGS) entry which is preliminary data.</text>
</comment>
<proteinExistence type="predicted"/>
<protein>
    <submittedName>
        <fullName evidence="1">Uncharacterized protein</fullName>
    </submittedName>
</protein>
<evidence type="ECO:0000313" key="1">
    <source>
        <dbReference type="EMBL" id="OXC73320.1"/>
    </source>
</evidence>